<dbReference type="SUPFAM" id="SSF51126">
    <property type="entry name" value="Pectin lyase-like"/>
    <property type="match status" value="1"/>
</dbReference>
<dbReference type="InterPro" id="IPR011050">
    <property type="entry name" value="Pectin_lyase_fold/virulence"/>
</dbReference>
<dbReference type="EMBL" id="BAABDJ010000002">
    <property type="protein sequence ID" value="GAA3995365.1"/>
    <property type="molecule type" value="Genomic_DNA"/>
</dbReference>
<organism evidence="1 2">
    <name type="scientific">Hymenobacter fastidiosus</name>
    <dbReference type="NCBI Taxonomy" id="486264"/>
    <lineage>
        <taxon>Bacteria</taxon>
        <taxon>Pseudomonadati</taxon>
        <taxon>Bacteroidota</taxon>
        <taxon>Cytophagia</taxon>
        <taxon>Cytophagales</taxon>
        <taxon>Hymenobacteraceae</taxon>
        <taxon>Hymenobacter</taxon>
    </lineage>
</organism>
<name>A0ABP7RBM5_9BACT</name>
<keyword evidence="2" id="KW-1185">Reference proteome</keyword>
<comment type="caution">
    <text evidence="1">The sequence shown here is derived from an EMBL/GenBank/DDBJ whole genome shotgun (WGS) entry which is preliminary data.</text>
</comment>
<sequence length="386" mass="41880">MLPFVTLLRPGFSASLLCLALNTSQPSTSGSLIVRHGGTYTGTFISDDSDKPCVRIETTEPVTLINCVLRGPGNLIQATNGGARLTVVNCRGYGLTPTADQRYPGRFVQVNQAISVRLERNYLEHVSGIAVYLWAGDGTPAQTLTVVGNTARNMDGRYRNGGGTFANFLGLVGVRNVGNIEIAWNQVINEPNQSKVEDNINLYNSGGTRASPARLHDNYIQGAYPYPATSTRYSGSGITLDGDGGSAMTTTAFVEGYNNQLVSTCAAMNIAAGHDNVFHHNRMVTSGYLPDGAKLTANYAAAGLWNQYKQPATVFFNNHFRDNVIGFVHWGGTTPYSDRQDLSPGACPSCTATTHLPNPITLQTEQHEWDLWQRKLRRAGRRVGPY</sequence>
<evidence type="ECO:0000313" key="2">
    <source>
        <dbReference type="Proteomes" id="UP001500567"/>
    </source>
</evidence>
<gene>
    <name evidence="1" type="ORF">GCM10022408_02260</name>
</gene>
<protein>
    <recommendedName>
        <fullName evidence="3">Right-handed parallel beta-helix repeat-containing protein</fullName>
    </recommendedName>
</protein>
<dbReference type="RefSeq" id="WP_345070410.1">
    <property type="nucleotide sequence ID" value="NZ_BAABDJ010000002.1"/>
</dbReference>
<reference evidence="2" key="1">
    <citation type="journal article" date="2019" name="Int. J. Syst. Evol. Microbiol.">
        <title>The Global Catalogue of Microorganisms (GCM) 10K type strain sequencing project: providing services to taxonomists for standard genome sequencing and annotation.</title>
        <authorList>
            <consortium name="The Broad Institute Genomics Platform"/>
            <consortium name="The Broad Institute Genome Sequencing Center for Infectious Disease"/>
            <person name="Wu L."/>
            <person name="Ma J."/>
        </authorList>
    </citation>
    <scope>NUCLEOTIDE SEQUENCE [LARGE SCALE GENOMIC DNA]</scope>
    <source>
        <strain evidence="2">JCM 17224</strain>
    </source>
</reference>
<accession>A0ABP7RBM5</accession>
<evidence type="ECO:0008006" key="3">
    <source>
        <dbReference type="Google" id="ProtNLM"/>
    </source>
</evidence>
<dbReference type="Proteomes" id="UP001500567">
    <property type="component" value="Unassembled WGS sequence"/>
</dbReference>
<evidence type="ECO:0000313" key="1">
    <source>
        <dbReference type="EMBL" id="GAA3995365.1"/>
    </source>
</evidence>
<proteinExistence type="predicted"/>